<dbReference type="PROSITE" id="PS00196">
    <property type="entry name" value="COPPER_BLUE"/>
    <property type="match status" value="1"/>
</dbReference>
<proteinExistence type="predicted"/>
<feature type="signal peptide" evidence="5">
    <location>
        <begin position="1"/>
        <end position="30"/>
    </location>
</feature>
<dbReference type="EMBL" id="CP042430">
    <property type="protein sequence ID" value="QEC48794.1"/>
    <property type="molecule type" value="Genomic_DNA"/>
</dbReference>
<dbReference type="Pfam" id="PF00127">
    <property type="entry name" value="Copper-bind"/>
    <property type="match status" value="1"/>
</dbReference>
<dbReference type="GO" id="GO:0005507">
    <property type="term" value="F:copper ion binding"/>
    <property type="evidence" value="ECO:0007669"/>
    <property type="project" value="InterPro"/>
</dbReference>
<name>A0A5B8U6T0_9ACTN</name>
<dbReference type="PANTHER" id="PTHR38439">
    <property type="entry name" value="AURACYANIN-B"/>
    <property type="match status" value="1"/>
</dbReference>
<dbReference type="Gene3D" id="2.60.40.420">
    <property type="entry name" value="Cupredoxins - blue copper proteins"/>
    <property type="match status" value="1"/>
</dbReference>
<keyword evidence="2" id="KW-0479">Metal-binding</keyword>
<evidence type="ECO:0000313" key="8">
    <source>
        <dbReference type="Proteomes" id="UP000321805"/>
    </source>
</evidence>
<evidence type="ECO:0000259" key="6">
    <source>
        <dbReference type="Pfam" id="PF00127"/>
    </source>
</evidence>
<keyword evidence="3" id="KW-0249">Electron transport</keyword>
<sequence>MHLNTPASLALLAGIAVLALSACGSSAPKAATSAGSTSSTTLRLSADPGGALKFDTTKLSAKAGSVTLQMDNPAGSGVPHAIAVSGHGVNQAGQTVQPGGTSTETLTLKPGTYTFFCPVPGHEAAGMKGTLVVS</sequence>
<evidence type="ECO:0000256" key="4">
    <source>
        <dbReference type="ARBA" id="ARBA00023008"/>
    </source>
</evidence>
<dbReference type="InterPro" id="IPR028871">
    <property type="entry name" value="BlueCu_1_BS"/>
</dbReference>
<reference evidence="7 8" key="1">
    <citation type="journal article" date="2018" name="J. Microbiol.">
        <title>Baekduia soli gen. nov., sp. nov., a novel bacterium isolated from the soil of Baekdu Mountain and proposal of a novel family name, Baekduiaceae fam. nov.</title>
        <authorList>
            <person name="An D.S."/>
            <person name="Siddiqi M.Z."/>
            <person name="Kim K.H."/>
            <person name="Yu H.S."/>
            <person name="Im W.T."/>
        </authorList>
    </citation>
    <scope>NUCLEOTIDE SEQUENCE [LARGE SCALE GENOMIC DNA]</scope>
    <source>
        <strain evidence="7 8">BR7-21</strain>
    </source>
</reference>
<gene>
    <name evidence="7" type="ORF">FSW04_15235</name>
</gene>
<evidence type="ECO:0000256" key="2">
    <source>
        <dbReference type="ARBA" id="ARBA00022723"/>
    </source>
</evidence>
<accession>A0A5B8U6T0</accession>
<evidence type="ECO:0000256" key="5">
    <source>
        <dbReference type="SAM" id="SignalP"/>
    </source>
</evidence>
<dbReference type="PANTHER" id="PTHR38439:SF3">
    <property type="entry name" value="COPPER-RESISTANT CUPROPROTEIN COPI"/>
    <property type="match status" value="1"/>
</dbReference>
<dbReference type="GO" id="GO:0009055">
    <property type="term" value="F:electron transfer activity"/>
    <property type="evidence" value="ECO:0007669"/>
    <property type="project" value="InterPro"/>
</dbReference>
<evidence type="ECO:0000313" key="7">
    <source>
        <dbReference type="EMBL" id="QEC48794.1"/>
    </source>
</evidence>
<dbReference type="PROSITE" id="PS00079">
    <property type="entry name" value="MULTICOPPER_OXIDASE1"/>
    <property type="match status" value="1"/>
</dbReference>
<feature type="domain" description="Blue (type 1) copper" evidence="6">
    <location>
        <begin position="49"/>
        <end position="133"/>
    </location>
</feature>
<keyword evidence="4" id="KW-0186">Copper</keyword>
<keyword evidence="1" id="KW-0813">Transport</keyword>
<keyword evidence="8" id="KW-1185">Reference proteome</keyword>
<evidence type="ECO:0000256" key="3">
    <source>
        <dbReference type="ARBA" id="ARBA00022982"/>
    </source>
</evidence>
<dbReference type="KEGG" id="bsol:FSW04_15235"/>
<dbReference type="InterPro" id="IPR033138">
    <property type="entry name" value="Cu_oxidase_CS"/>
</dbReference>
<dbReference type="AlphaFoldDB" id="A0A5B8U6T0"/>
<dbReference type="OrthoDB" id="345021at2"/>
<keyword evidence="5" id="KW-0732">Signal</keyword>
<protein>
    <recommendedName>
        <fullName evidence="6">Blue (type 1) copper domain-containing protein</fullName>
    </recommendedName>
</protein>
<evidence type="ECO:0000256" key="1">
    <source>
        <dbReference type="ARBA" id="ARBA00022448"/>
    </source>
</evidence>
<organism evidence="7 8">
    <name type="scientific">Baekduia soli</name>
    <dbReference type="NCBI Taxonomy" id="496014"/>
    <lineage>
        <taxon>Bacteria</taxon>
        <taxon>Bacillati</taxon>
        <taxon>Actinomycetota</taxon>
        <taxon>Thermoleophilia</taxon>
        <taxon>Solirubrobacterales</taxon>
        <taxon>Baekduiaceae</taxon>
        <taxon>Baekduia</taxon>
    </lineage>
</organism>
<feature type="chain" id="PRO_5023018485" description="Blue (type 1) copper domain-containing protein" evidence="5">
    <location>
        <begin position="31"/>
        <end position="134"/>
    </location>
</feature>
<dbReference type="InterPro" id="IPR050845">
    <property type="entry name" value="Cu-binding_ET"/>
</dbReference>
<dbReference type="Proteomes" id="UP000321805">
    <property type="component" value="Chromosome"/>
</dbReference>
<dbReference type="SUPFAM" id="SSF49503">
    <property type="entry name" value="Cupredoxins"/>
    <property type="match status" value="1"/>
</dbReference>
<dbReference type="InterPro" id="IPR000923">
    <property type="entry name" value="BlueCu_1"/>
</dbReference>
<dbReference type="InterPro" id="IPR008972">
    <property type="entry name" value="Cupredoxin"/>
</dbReference>